<accession>A0A8D8QD87</accession>
<dbReference type="AlphaFoldDB" id="A0A8D8QD87"/>
<dbReference type="EMBL" id="HBUF01537029">
    <property type="protein sequence ID" value="CAG6753623.1"/>
    <property type="molecule type" value="Transcribed_RNA"/>
</dbReference>
<dbReference type="EMBL" id="HBUF01346880">
    <property type="protein sequence ID" value="CAG6710299.1"/>
    <property type="molecule type" value="Transcribed_RNA"/>
</dbReference>
<dbReference type="PROSITE" id="PS51221">
    <property type="entry name" value="TTL"/>
    <property type="match status" value="1"/>
</dbReference>
<dbReference type="PANTHER" id="PTHR47113:SF1">
    <property type="entry name" value="LD09343P"/>
    <property type="match status" value="1"/>
</dbReference>
<proteinExistence type="predicted"/>
<dbReference type="SUPFAM" id="SSF56059">
    <property type="entry name" value="Glutathione synthetase ATP-binding domain-like"/>
    <property type="match status" value="1"/>
</dbReference>
<dbReference type="EMBL" id="HBUF01346881">
    <property type="protein sequence ID" value="CAG6710301.1"/>
    <property type="molecule type" value="Transcribed_RNA"/>
</dbReference>
<dbReference type="EMBL" id="HBUF01071685">
    <property type="protein sequence ID" value="CAG6629735.1"/>
    <property type="molecule type" value="Transcribed_RNA"/>
</dbReference>
<dbReference type="InterPro" id="IPR053317">
    <property type="entry name" value="Tubulin_polyglutamylase"/>
</dbReference>
<dbReference type="EMBL" id="HBUF01071687">
    <property type="protein sequence ID" value="CAG6629737.1"/>
    <property type="molecule type" value="Transcribed_RNA"/>
</dbReference>
<dbReference type="InterPro" id="IPR004344">
    <property type="entry name" value="TTL/TTLL_fam"/>
</dbReference>
<evidence type="ECO:0000256" key="1">
    <source>
        <dbReference type="SAM" id="Phobius"/>
    </source>
</evidence>
<dbReference type="EMBL" id="HBUF01238505">
    <property type="protein sequence ID" value="CAG6676035.1"/>
    <property type="molecule type" value="Transcribed_RNA"/>
</dbReference>
<protein>
    <submittedName>
        <fullName evidence="2">Tubulin polyglutamylase TTLL4</fullName>
    </submittedName>
</protein>
<organism evidence="2">
    <name type="scientific">Cacopsylla melanoneura</name>
    <dbReference type="NCBI Taxonomy" id="428564"/>
    <lineage>
        <taxon>Eukaryota</taxon>
        <taxon>Metazoa</taxon>
        <taxon>Ecdysozoa</taxon>
        <taxon>Arthropoda</taxon>
        <taxon>Hexapoda</taxon>
        <taxon>Insecta</taxon>
        <taxon>Pterygota</taxon>
        <taxon>Neoptera</taxon>
        <taxon>Paraneoptera</taxon>
        <taxon>Hemiptera</taxon>
        <taxon>Sternorrhyncha</taxon>
        <taxon>Psylloidea</taxon>
        <taxon>Psyllidae</taxon>
        <taxon>Psyllinae</taxon>
        <taxon>Cacopsylla</taxon>
    </lineage>
</organism>
<dbReference type="EMBL" id="HBUF01346879">
    <property type="protein sequence ID" value="CAG6710297.1"/>
    <property type="molecule type" value="Transcribed_RNA"/>
</dbReference>
<dbReference type="PANTHER" id="PTHR47113">
    <property type="entry name" value="LD09343P"/>
    <property type="match status" value="1"/>
</dbReference>
<feature type="transmembrane region" description="Helical" evidence="1">
    <location>
        <begin position="43"/>
        <end position="63"/>
    </location>
</feature>
<reference evidence="2" key="1">
    <citation type="submission" date="2021-05" db="EMBL/GenBank/DDBJ databases">
        <authorList>
            <person name="Alioto T."/>
            <person name="Alioto T."/>
            <person name="Gomez Garrido J."/>
        </authorList>
    </citation>
    <scope>NUCLEOTIDE SEQUENCE</scope>
</reference>
<dbReference type="EMBL" id="HBUF01537031">
    <property type="protein sequence ID" value="CAG6753625.1"/>
    <property type="molecule type" value="Transcribed_RNA"/>
</dbReference>
<keyword evidence="1" id="KW-0472">Membrane</keyword>
<dbReference type="Pfam" id="PF03133">
    <property type="entry name" value="TTL"/>
    <property type="match status" value="1"/>
</dbReference>
<dbReference type="EMBL" id="HBUF01537028">
    <property type="protein sequence ID" value="CAG6753622.1"/>
    <property type="molecule type" value="Transcribed_RNA"/>
</dbReference>
<keyword evidence="1" id="KW-0812">Transmembrane</keyword>
<dbReference type="Gene3D" id="3.30.470.20">
    <property type="entry name" value="ATP-grasp fold, B domain"/>
    <property type="match status" value="1"/>
</dbReference>
<dbReference type="EMBL" id="HBUF01537030">
    <property type="protein sequence ID" value="CAG6753624.1"/>
    <property type="molecule type" value="Transcribed_RNA"/>
</dbReference>
<evidence type="ECO:0000313" key="2">
    <source>
        <dbReference type="EMBL" id="CAG6629736.1"/>
    </source>
</evidence>
<name>A0A8D8QD87_9HEMI</name>
<dbReference type="EMBL" id="HBUF01238506">
    <property type="protein sequence ID" value="CAG6676036.1"/>
    <property type="molecule type" value="Transcribed_RNA"/>
</dbReference>
<keyword evidence="1" id="KW-1133">Transmembrane helix</keyword>
<dbReference type="EMBL" id="HBUF01071686">
    <property type="protein sequence ID" value="CAG6629736.1"/>
    <property type="molecule type" value="Transcribed_RNA"/>
</dbReference>
<sequence>MRVKEVLHQPAKHNHVSSVSVVASTLIRTVHPQHNAMRLRVRLSALLFVVVSACLLLLLLTIFELRSIRTDHDTYHHEEQNIRAIRSHMAQPASTGLTYAIFARDWETSGYLQHVIKVLDHYGYTRIELDNKTQNWDLLWAHDYPYTKMNLKQLKPHQKINHFPGTGYITNKMDLATTNMSQIPKAFLIPDHKSELLKFASANPSKLFVQKSNNHRGIVIKPIAELDLKSGGSFVQEYVDNPLLIDGYKFDIGLYTAITNIDPLNVYVYSGEVLFRFCPTKYHPFDPKNVDKYVIGDDYLPTWEVPSLKHYYNNLGYGMKESFDAYVRAKGKNPEKVWTQVDEAIRSITLNKEPMLQQLLKYYSSKNNFFEMMRFDFVIDDDLNVFVMEANMSPNLSSAHFPPNRLLYEQVLFNLFSLAGLGLVHNRMKKTLDASMEVALKNLVVESDSCSRALCHSCESPECLVCKQCLSDSSLMTLQKQYLQYINRRDMRRVFPPRMNKDGKFNSSLVSMKEDQLSPENQLSVRWFRGKCLQNSDWC</sequence>